<organism evidence="3">
    <name type="scientific">Cyprideis torosa</name>
    <dbReference type="NCBI Taxonomy" id="163714"/>
    <lineage>
        <taxon>Eukaryota</taxon>
        <taxon>Metazoa</taxon>
        <taxon>Ecdysozoa</taxon>
        <taxon>Arthropoda</taxon>
        <taxon>Crustacea</taxon>
        <taxon>Oligostraca</taxon>
        <taxon>Ostracoda</taxon>
        <taxon>Podocopa</taxon>
        <taxon>Podocopida</taxon>
        <taxon>Cytherocopina</taxon>
        <taxon>Cytheroidea</taxon>
        <taxon>Cytherideidae</taxon>
        <taxon>Cyprideis</taxon>
    </lineage>
</organism>
<dbReference type="GO" id="GO:0005829">
    <property type="term" value="C:cytosol"/>
    <property type="evidence" value="ECO:0007669"/>
    <property type="project" value="TreeGrafter"/>
</dbReference>
<dbReference type="PANTHER" id="PTHR32170:SF3">
    <property type="entry name" value="PROTEASOME ACTIVATOR COMPLEX SUBUNIT 4"/>
    <property type="match status" value="1"/>
</dbReference>
<dbReference type="AlphaFoldDB" id="A0A7R8WMT7"/>
<sequence>MPEKKSAHAGNNKPHSLPSKSSQPACSVGDGSSSSSPLVQSQTKEGGKSGKGHGGSHVEVEETKPGLTFTPQREIAANALLPYAHKLDGEALYHLRMIKTNLARSFAAGDLRPGLTSWSHRLRKYILVNGLKFSRADHVTLIQMLMNAFTSSFPGQGARKSVEADAVVYDYLRKWSSSADLSTAALLGEALTDLLGRRELLEPGDLMLDWRPLYALMKRTLRGRFVRMRVSVPPANMDPTLKRVVRLSRPYFSTTATKEILEEFLPKLCLYDEEMLWGMFHLDCFLPTLLRPGCSHDTSGSGLCHDSSGSGLWLNKILSLWINSVNGGEWQGHAISLCGRLARENIGLVDWTPYLPEIFSRLLRCFIIPVRYGGFGINTELCESETTTTTSSNITEWIVSMFGNAQEAVWNHLEALLKSLNSFFHPSNSGPWERVLVGFLNNMAASFVSRVQTERYKSRHWNFNTPEEYLLSDSEIRRFVSLLLPPALLAMHSKSESENASDALHYLR</sequence>
<feature type="region of interest" description="Disordered" evidence="1">
    <location>
        <begin position="1"/>
        <end position="69"/>
    </location>
</feature>
<dbReference type="InterPro" id="IPR035309">
    <property type="entry name" value="PSME4"/>
</dbReference>
<dbReference type="Pfam" id="PF16507">
    <property type="entry name" value="HEAT_PSME4_mid"/>
    <property type="match status" value="1"/>
</dbReference>
<dbReference type="GO" id="GO:0010499">
    <property type="term" value="P:proteasomal ubiquitin-independent protein catabolic process"/>
    <property type="evidence" value="ECO:0007669"/>
    <property type="project" value="TreeGrafter"/>
</dbReference>
<dbReference type="InterPro" id="IPR032430">
    <property type="entry name" value="Blm10_mid"/>
</dbReference>
<dbReference type="GO" id="GO:0005634">
    <property type="term" value="C:nucleus"/>
    <property type="evidence" value="ECO:0007669"/>
    <property type="project" value="TreeGrafter"/>
</dbReference>
<accession>A0A7R8WMT7</accession>
<dbReference type="EMBL" id="OB664049">
    <property type="protein sequence ID" value="CAD7231945.1"/>
    <property type="molecule type" value="Genomic_DNA"/>
</dbReference>
<evidence type="ECO:0000313" key="3">
    <source>
        <dbReference type="EMBL" id="CAD7231945.1"/>
    </source>
</evidence>
<feature type="domain" description="Proteasome activator Blm10 middle HEAT repeats region" evidence="2">
    <location>
        <begin position="413"/>
        <end position="507"/>
    </location>
</feature>
<protein>
    <recommendedName>
        <fullName evidence="2">Proteasome activator Blm10 middle HEAT repeats region domain-containing protein</fullName>
    </recommendedName>
</protein>
<dbReference type="PANTHER" id="PTHR32170">
    <property type="entry name" value="PROTEASOME ACTIVATOR COMPLEX SUBUNIT 4"/>
    <property type="match status" value="1"/>
</dbReference>
<evidence type="ECO:0000256" key="1">
    <source>
        <dbReference type="SAM" id="MobiDB-lite"/>
    </source>
</evidence>
<evidence type="ECO:0000259" key="2">
    <source>
        <dbReference type="Pfam" id="PF16507"/>
    </source>
</evidence>
<dbReference type="GO" id="GO:0016504">
    <property type="term" value="F:peptidase activator activity"/>
    <property type="evidence" value="ECO:0007669"/>
    <property type="project" value="InterPro"/>
</dbReference>
<gene>
    <name evidence="3" type="ORF">CTOB1V02_LOCUS9788</name>
</gene>
<reference evidence="3" key="1">
    <citation type="submission" date="2020-11" db="EMBL/GenBank/DDBJ databases">
        <authorList>
            <person name="Tran Van P."/>
        </authorList>
    </citation>
    <scope>NUCLEOTIDE SEQUENCE</scope>
</reference>
<name>A0A7R8WMT7_9CRUS</name>
<dbReference type="OrthoDB" id="17907at2759"/>
<dbReference type="GO" id="GO:0070628">
    <property type="term" value="F:proteasome binding"/>
    <property type="evidence" value="ECO:0007669"/>
    <property type="project" value="InterPro"/>
</dbReference>
<proteinExistence type="predicted"/>